<reference evidence="8 9" key="1">
    <citation type="submission" date="2016-04" db="EMBL/GenBank/DDBJ databases">
        <title>A degradative enzymes factory behind the ericoid mycorrhizal symbiosis.</title>
        <authorList>
            <consortium name="DOE Joint Genome Institute"/>
            <person name="Martino E."/>
            <person name="Morin E."/>
            <person name="Grelet G."/>
            <person name="Kuo A."/>
            <person name="Kohler A."/>
            <person name="Daghino S."/>
            <person name="Barry K."/>
            <person name="Choi C."/>
            <person name="Cichocki N."/>
            <person name="Clum A."/>
            <person name="Copeland A."/>
            <person name="Hainaut M."/>
            <person name="Haridas S."/>
            <person name="Labutti K."/>
            <person name="Lindquist E."/>
            <person name="Lipzen A."/>
            <person name="Khouja H.-R."/>
            <person name="Murat C."/>
            <person name="Ohm R."/>
            <person name="Olson A."/>
            <person name="Spatafora J."/>
            <person name="Veneault-Fourrey C."/>
            <person name="Henrissat B."/>
            <person name="Grigoriev I."/>
            <person name="Martin F."/>
            <person name="Perotto S."/>
        </authorList>
    </citation>
    <scope>NUCLEOTIDE SEQUENCE [LARGE SCALE GENOMIC DNA]</scope>
    <source>
        <strain evidence="8 9">F</strain>
    </source>
</reference>
<dbReference type="EMBL" id="KZ613960">
    <property type="protein sequence ID" value="PMD32160.1"/>
    <property type="molecule type" value="Genomic_DNA"/>
</dbReference>
<protein>
    <recommendedName>
        <fullName evidence="7">Rhodopsin domain-containing protein</fullName>
    </recommendedName>
</protein>
<sequence length="335" mass="35706">MPLSGQAESLAIVTIFLLCLSHIIVSLRCWVRISIKAFGLDDWLMAIGQVFYFGASIPIIIGAHNGIGTRDIHLTQNQMMTARKSAICVALIRLSHHEPAVYYPAFIVIAVSCIAGATIFISEFIQCKPIEAQWNPAAGKCLSPLIIVDLGYFFSAASMLTDLSCAILPTVLLWKANLNWKIKSTIISLLGFGCVASTATIIRIKALANYKQTTDYLYGLGPVALWSTIELGIGLTAGSAAALRPLLRLISGGSLQSSSTSKNNVKHRSNAIDTFATDTFATDTGNDVSLQVMVKGGKAPSVGDAESQKAIIGEAAISIRSDVNVVEEFVGGDIV</sequence>
<dbReference type="OrthoDB" id="3506161at2759"/>
<comment type="similarity">
    <text evidence="5">Belongs to the SAT4 family.</text>
</comment>
<feature type="transmembrane region" description="Helical" evidence="6">
    <location>
        <begin position="101"/>
        <end position="125"/>
    </location>
</feature>
<evidence type="ECO:0000313" key="9">
    <source>
        <dbReference type="Proteomes" id="UP000235786"/>
    </source>
</evidence>
<dbReference type="Proteomes" id="UP000235786">
    <property type="component" value="Unassembled WGS sequence"/>
</dbReference>
<dbReference type="InterPro" id="IPR049326">
    <property type="entry name" value="Rhodopsin_dom_fungi"/>
</dbReference>
<feature type="transmembrane region" description="Helical" evidence="6">
    <location>
        <begin position="186"/>
        <end position="204"/>
    </location>
</feature>
<evidence type="ECO:0000313" key="8">
    <source>
        <dbReference type="EMBL" id="PMD32160.1"/>
    </source>
</evidence>
<feature type="transmembrane region" description="Helical" evidence="6">
    <location>
        <begin position="146"/>
        <end position="174"/>
    </location>
</feature>
<dbReference type="STRING" id="1149755.A0A2J6R0W8"/>
<comment type="subcellular location">
    <subcellularLocation>
        <location evidence="1">Membrane</location>
        <topology evidence="1">Multi-pass membrane protein</topology>
    </subcellularLocation>
</comment>
<keyword evidence="2 6" id="KW-0812">Transmembrane</keyword>
<evidence type="ECO:0000256" key="6">
    <source>
        <dbReference type="SAM" id="Phobius"/>
    </source>
</evidence>
<evidence type="ECO:0000259" key="7">
    <source>
        <dbReference type="Pfam" id="PF20684"/>
    </source>
</evidence>
<evidence type="ECO:0000256" key="2">
    <source>
        <dbReference type="ARBA" id="ARBA00022692"/>
    </source>
</evidence>
<feature type="domain" description="Rhodopsin" evidence="7">
    <location>
        <begin position="27"/>
        <end position="248"/>
    </location>
</feature>
<dbReference type="PANTHER" id="PTHR33048">
    <property type="entry name" value="PTH11-LIKE INTEGRAL MEMBRANE PROTEIN (AFU_ORTHOLOGUE AFUA_5G11245)"/>
    <property type="match status" value="1"/>
</dbReference>
<evidence type="ECO:0000256" key="5">
    <source>
        <dbReference type="ARBA" id="ARBA00038359"/>
    </source>
</evidence>
<dbReference type="Pfam" id="PF20684">
    <property type="entry name" value="Fung_rhodopsin"/>
    <property type="match status" value="1"/>
</dbReference>
<dbReference type="InterPro" id="IPR052337">
    <property type="entry name" value="SAT4-like"/>
</dbReference>
<proteinExistence type="inferred from homology"/>
<evidence type="ECO:0000256" key="4">
    <source>
        <dbReference type="ARBA" id="ARBA00023136"/>
    </source>
</evidence>
<keyword evidence="3 6" id="KW-1133">Transmembrane helix</keyword>
<gene>
    <name evidence="8" type="ORF">L207DRAFT_591027</name>
</gene>
<dbReference type="GO" id="GO:0016020">
    <property type="term" value="C:membrane"/>
    <property type="evidence" value="ECO:0007669"/>
    <property type="project" value="UniProtKB-SubCell"/>
</dbReference>
<accession>A0A2J6R0W8</accession>
<evidence type="ECO:0000256" key="3">
    <source>
        <dbReference type="ARBA" id="ARBA00022989"/>
    </source>
</evidence>
<evidence type="ECO:0000256" key="1">
    <source>
        <dbReference type="ARBA" id="ARBA00004141"/>
    </source>
</evidence>
<organism evidence="8 9">
    <name type="scientific">Hyaloscypha variabilis (strain UAMH 11265 / GT02V1 / F)</name>
    <name type="common">Meliniomyces variabilis</name>
    <dbReference type="NCBI Taxonomy" id="1149755"/>
    <lineage>
        <taxon>Eukaryota</taxon>
        <taxon>Fungi</taxon>
        <taxon>Dikarya</taxon>
        <taxon>Ascomycota</taxon>
        <taxon>Pezizomycotina</taxon>
        <taxon>Leotiomycetes</taxon>
        <taxon>Helotiales</taxon>
        <taxon>Hyaloscyphaceae</taxon>
        <taxon>Hyaloscypha</taxon>
        <taxon>Hyaloscypha variabilis</taxon>
    </lineage>
</organism>
<feature type="transmembrane region" description="Helical" evidence="6">
    <location>
        <begin position="216"/>
        <end position="243"/>
    </location>
</feature>
<keyword evidence="9" id="KW-1185">Reference proteome</keyword>
<dbReference type="PANTHER" id="PTHR33048:SF96">
    <property type="entry name" value="INTEGRAL MEMBRANE PROTEIN"/>
    <property type="match status" value="1"/>
</dbReference>
<dbReference type="AlphaFoldDB" id="A0A2J6R0W8"/>
<feature type="transmembrane region" description="Helical" evidence="6">
    <location>
        <begin position="43"/>
        <end position="61"/>
    </location>
</feature>
<feature type="transmembrane region" description="Helical" evidence="6">
    <location>
        <begin position="12"/>
        <end position="31"/>
    </location>
</feature>
<name>A0A2J6R0W8_HYAVF</name>
<keyword evidence="4 6" id="KW-0472">Membrane</keyword>